<evidence type="ECO:0000256" key="2">
    <source>
        <dbReference type="SAM" id="Phobius"/>
    </source>
</evidence>
<protein>
    <submittedName>
        <fullName evidence="3">C2 domain-containing protein</fullName>
    </submittedName>
</protein>
<dbReference type="WBParaSite" id="MCU_002315-RA">
    <property type="protein sequence ID" value="MCU_002315-RA"/>
    <property type="gene ID" value="MCU_002315"/>
</dbReference>
<organism evidence="3">
    <name type="scientific">Mesocestoides corti</name>
    <name type="common">Flatworm</name>
    <dbReference type="NCBI Taxonomy" id="53468"/>
    <lineage>
        <taxon>Eukaryota</taxon>
        <taxon>Metazoa</taxon>
        <taxon>Spiralia</taxon>
        <taxon>Lophotrochozoa</taxon>
        <taxon>Platyhelminthes</taxon>
        <taxon>Cestoda</taxon>
        <taxon>Eucestoda</taxon>
        <taxon>Cyclophyllidea</taxon>
        <taxon>Mesocestoididae</taxon>
        <taxon>Mesocestoides</taxon>
    </lineage>
</organism>
<feature type="region of interest" description="Disordered" evidence="1">
    <location>
        <begin position="331"/>
        <end position="352"/>
    </location>
</feature>
<proteinExistence type="predicted"/>
<feature type="transmembrane region" description="Helical" evidence="2">
    <location>
        <begin position="34"/>
        <end position="58"/>
    </location>
</feature>
<evidence type="ECO:0000256" key="1">
    <source>
        <dbReference type="SAM" id="MobiDB-lite"/>
    </source>
</evidence>
<accession>A0A5K3EQT2</accession>
<feature type="compositionally biased region" description="Polar residues" evidence="1">
    <location>
        <begin position="331"/>
        <end position="346"/>
    </location>
</feature>
<evidence type="ECO:0000313" key="3">
    <source>
        <dbReference type="WBParaSite" id="MCU_002315-RA"/>
    </source>
</evidence>
<keyword evidence="2" id="KW-0812">Transmembrane</keyword>
<sequence>MTSLVNTTAKNALPPSDDICHHCNLFKGVGISLVPVAVALSGLLVVLLIAVSVICLTCQKRQKTKVKIYAPEPNSNQIVGQPKETFCISEDSLLNFDAIFSQKQQALLDSEEEDVLFDWDQCINDTCVLPEFAIVQVPLADISRASTEDVHPACEEKPGEDKGDASIQKNAVTFVDTTDATILTNDLDQAIRAPIRYKIPDEILNSQEPASGYVILALSLRRLEANGDPVSLLVHIYEAGCILPRPNAATSTYFGPETFFIKARLQSAILSTAQSSGSVKSLDSSSKLPGGFRRSFGGLNSRERVKTSNVTACRSAQFNQTLELPLPKSSSRLIRSKGGSTTQTMLSRRRSMSASEMECAPIQLELYLELKQRGRPLLRGLGGKFCNDTLGRVSIPCSPVFLRTLEAASDSRSHSASFSSPNEDYVTRVELLTPVGTKPIEGLLNLAMQWNQATRLLTLRPIDLSSFFLPVGTKKIVAVFSLMTNHQVLETQESRPAVKVALNQCEFHLTDEVAFKLEGGMESGEVCVGIALVATIGGLKSGQVVIGRLVVGPTNQNAERGASPLAYGSGMLHWNAVARHRGMIRRRHWLC</sequence>
<keyword evidence="2" id="KW-1133">Transmembrane helix</keyword>
<name>A0A5K3EQT2_MESCO</name>
<dbReference type="AlphaFoldDB" id="A0A5K3EQT2"/>
<reference evidence="3" key="1">
    <citation type="submission" date="2019-11" db="UniProtKB">
        <authorList>
            <consortium name="WormBaseParasite"/>
        </authorList>
    </citation>
    <scope>IDENTIFICATION</scope>
</reference>
<keyword evidence="2" id="KW-0472">Membrane</keyword>